<comment type="caution">
    <text evidence="2">The sequence shown here is derived from an EMBL/GenBank/DDBJ whole genome shotgun (WGS) entry which is preliminary data.</text>
</comment>
<name>A0A5C5X6C9_9PLAN</name>
<dbReference type="RefSeq" id="WP_146508891.1">
    <property type="nucleotide sequence ID" value="NZ_SIHI01000001.1"/>
</dbReference>
<sequence length="485" mass="52393">MIQIPKSMHQKCQNVTSSDRPLPGLTGRSGATLVEVLMALLIFSVAITSVFTLFPISLLTALRATQATNSKFMAENVVEAVRSQPGLLHPPIPGTQVYRGVWQPNFNYAVGDFVSPVPDSGALFPKPNFVYRCTIGTPSMPPGNERSGFTEPDWPQSTGPTVNDGNYTWTRVDYPVGGFSATGAHYVVDPLGRYNNSINPTDFRWFGFNSNAVVNGTAMNPGLPRTKGGFETFGTAIQAFSQPDSWTVLVETVPVSIDLTGANPTVTFPDAVELDGIPIPTSAPFPATPPSPNYRMVLVGANGERTAVSGLLGRINQTVTLSETSLPTFISAAAIPSTVRIENFTPRYTYLMTVRQLGANVPPIVTVVMLFNRSFNPDDEQVYKANFGNSSYSDDTEVTGAIGFDQVKISWAGLQKPLLREGNYIFDARNVLWYKMADISVNEAGEFAIITLTESVQALTVDTGTPANSVGRAILMPGIVDIFEL</sequence>
<protein>
    <submittedName>
        <fullName evidence="2">Uncharacterized protein</fullName>
    </submittedName>
</protein>
<evidence type="ECO:0000313" key="3">
    <source>
        <dbReference type="Proteomes" id="UP000317243"/>
    </source>
</evidence>
<dbReference type="OrthoDB" id="208408at2"/>
<accession>A0A5C5X6C9</accession>
<keyword evidence="1" id="KW-0472">Membrane</keyword>
<reference evidence="2 3" key="1">
    <citation type="submission" date="2019-02" db="EMBL/GenBank/DDBJ databases">
        <title>Deep-cultivation of Planctomycetes and their phenomic and genomic characterization uncovers novel biology.</title>
        <authorList>
            <person name="Wiegand S."/>
            <person name="Jogler M."/>
            <person name="Boedeker C."/>
            <person name="Pinto D."/>
            <person name="Vollmers J."/>
            <person name="Rivas-Marin E."/>
            <person name="Kohn T."/>
            <person name="Peeters S.H."/>
            <person name="Heuer A."/>
            <person name="Rast P."/>
            <person name="Oberbeckmann S."/>
            <person name="Bunk B."/>
            <person name="Jeske O."/>
            <person name="Meyerdierks A."/>
            <person name="Storesund J.E."/>
            <person name="Kallscheuer N."/>
            <person name="Luecker S."/>
            <person name="Lage O.M."/>
            <person name="Pohl T."/>
            <person name="Merkel B.J."/>
            <person name="Hornburger P."/>
            <person name="Mueller R.-W."/>
            <person name="Bruemmer F."/>
            <person name="Labrenz M."/>
            <person name="Spormann A.M."/>
            <person name="Op Den Camp H."/>
            <person name="Overmann J."/>
            <person name="Amann R."/>
            <person name="Jetten M.S.M."/>
            <person name="Mascher T."/>
            <person name="Medema M.H."/>
            <person name="Devos D.P."/>
            <person name="Kaster A.-K."/>
            <person name="Ovreas L."/>
            <person name="Rohde M."/>
            <person name="Galperin M.Y."/>
            <person name="Jogler C."/>
        </authorList>
    </citation>
    <scope>NUCLEOTIDE SEQUENCE [LARGE SCALE GENOMIC DNA]</scope>
    <source>
        <strain evidence="2 3">KOR42</strain>
    </source>
</reference>
<dbReference type="AlphaFoldDB" id="A0A5C5X6C9"/>
<keyword evidence="1" id="KW-0812">Transmembrane</keyword>
<dbReference type="EMBL" id="SIHI01000001">
    <property type="protein sequence ID" value="TWT58474.1"/>
    <property type="molecule type" value="Genomic_DNA"/>
</dbReference>
<dbReference type="Proteomes" id="UP000317243">
    <property type="component" value="Unassembled WGS sequence"/>
</dbReference>
<keyword evidence="1" id="KW-1133">Transmembrane helix</keyword>
<gene>
    <name evidence="2" type="ORF">KOR42_18490</name>
</gene>
<proteinExistence type="predicted"/>
<evidence type="ECO:0000256" key="1">
    <source>
        <dbReference type="SAM" id="Phobius"/>
    </source>
</evidence>
<feature type="transmembrane region" description="Helical" evidence="1">
    <location>
        <begin position="36"/>
        <end position="62"/>
    </location>
</feature>
<organism evidence="2 3">
    <name type="scientific">Thalassoglobus neptunius</name>
    <dbReference type="NCBI Taxonomy" id="1938619"/>
    <lineage>
        <taxon>Bacteria</taxon>
        <taxon>Pseudomonadati</taxon>
        <taxon>Planctomycetota</taxon>
        <taxon>Planctomycetia</taxon>
        <taxon>Planctomycetales</taxon>
        <taxon>Planctomycetaceae</taxon>
        <taxon>Thalassoglobus</taxon>
    </lineage>
</organism>
<evidence type="ECO:0000313" key="2">
    <source>
        <dbReference type="EMBL" id="TWT58474.1"/>
    </source>
</evidence>
<keyword evidence="3" id="KW-1185">Reference proteome</keyword>